<keyword evidence="1" id="KW-1133">Transmembrane helix</keyword>
<keyword evidence="1" id="KW-0812">Transmembrane</keyword>
<evidence type="ECO:0000313" key="3">
    <source>
        <dbReference type="Proteomes" id="UP000285655"/>
    </source>
</evidence>
<feature type="transmembrane region" description="Helical" evidence="1">
    <location>
        <begin position="89"/>
        <end position="109"/>
    </location>
</feature>
<comment type="caution">
    <text evidence="2">The sequence shown here is derived from an EMBL/GenBank/DDBJ whole genome shotgun (WGS) entry which is preliminary data.</text>
</comment>
<dbReference type="Proteomes" id="UP000285655">
    <property type="component" value="Unassembled WGS sequence"/>
</dbReference>
<evidence type="ECO:0000256" key="1">
    <source>
        <dbReference type="SAM" id="Phobius"/>
    </source>
</evidence>
<protein>
    <recommendedName>
        <fullName evidence="4">DUF4870 domain-containing protein</fullName>
    </recommendedName>
</protein>
<gene>
    <name evidence="2" type="ORF">C4544_04110</name>
</gene>
<organism evidence="2 3">
    <name type="scientific">candidate division WS5 bacterium</name>
    <dbReference type="NCBI Taxonomy" id="2093353"/>
    <lineage>
        <taxon>Bacteria</taxon>
        <taxon>candidate division WS5</taxon>
    </lineage>
</organism>
<evidence type="ECO:0008006" key="4">
    <source>
        <dbReference type="Google" id="ProtNLM"/>
    </source>
</evidence>
<keyword evidence="1" id="KW-0472">Membrane</keyword>
<proteinExistence type="predicted"/>
<feature type="transmembrane region" description="Helical" evidence="1">
    <location>
        <begin position="23"/>
        <end position="44"/>
    </location>
</feature>
<accession>A0A419DCN4</accession>
<evidence type="ECO:0000313" key="2">
    <source>
        <dbReference type="EMBL" id="RJO60926.1"/>
    </source>
</evidence>
<dbReference type="AlphaFoldDB" id="A0A419DCN4"/>
<dbReference type="EMBL" id="QZJW01000036">
    <property type="protein sequence ID" value="RJO60926.1"/>
    <property type="molecule type" value="Genomic_DNA"/>
</dbReference>
<sequence length="133" mass="16251">MSVFDKFTDQNYLLSTNEELKYWYIYLPFFGLFVFLGLLVSYLLKRQDSYKAKKAFQKQFFWTYVTFGILGMISVFARSQDLPIFGSRAITFVILILFLLVNLWLLYYYQIKTKKELIKFQNKKRKEKWLRKR</sequence>
<feature type="transmembrane region" description="Helical" evidence="1">
    <location>
        <begin position="60"/>
        <end position="77"/>
    </location>
</feature>
<name>A0A419DCN4_9BACT</name>
<reference evidence="2 3" key="1">
    <citation type="journal article" date="2017" name="ISME J.">
        <title>Energy and carbon metabolisms in a deep terrestrial subsurface fluid microbial community.</title>
        <authorList>
            <person name="Momper L."/>
            <person name="Jungbluth S.P."/>
            <person name="Lee M.D."/>
            <person name="Amend J.P."/>
        </authorList>
    </citation>
    <scope>NUCLEOTIDE SEQUENCE [LARGE SCALE GENOMIC DNA]</scope>
    <source>
        <strain evidence="2">SURF_29</strain>
    </source>
</reference>